<reference evidence="2" key="1">
    <citation type="submission" date="2022-11" db="EMBL/GenBank/DDBJ databases">
        <title>Centuries of genome instability and evolution in soft-shell clam transmissible cancer (bioRxiv).</title>
        <authorList>
            <person name="Hart S.F.M."/>
            <person name="Yonemitsu M.A."/>
            <person name="Giersch R.M."/>
            <person name="Beal B.F."/>
            <person name="Arriagada G."/>
            <person name="Davis B.W."/>
            <person name="Ostrander E.A."/>
            <person name="Goff S.P."/>
            <person name="Metzger M.J."/>
        </authorList>
    </citation>
    <scope>NUCLEOTIDE SEQUENCE</scope>
    <source>
        <strain evidence="2">MELC-2E11</strain>
        <tissue evidence="2">Siphon/mantle</tissue>
    </source>
</reference>
<name>A0ABY7EZ88_MYAAR</name>
<dbReference type="SUPFAM" id="SSF48726">
    <property type="entry name" value="Immunoglobulin"/>
    <property type="match status" value="1"/>
</dbReference>
<evidence type="ECO:0000313" key="2">
    <source>
        <dbReference type="EMBL" id="WAR15210.1"/>
    </source>
</evidence>
<dbReference type="InterPro" id="IPR007110">
    <property type="entry name" value="Ig-like_dom"/>
</dbReference>
<accession>A0ABY7EZ88</accession>
<dbReference type="InterPro" id="IPR013783">
    <property type="entry name" value="Ig-like_fold"/>
</dbReference>
<dbReference type="Proteomes" id="UP001164746">
    <property type="component" value="Chromosome 9"/>
</dbReference>
<evidence type="ECO:0000259" key="1">
    <source>
        <dbReference type="PROSITE" id="PS50835"/>
    </source>
</evidence>
<protein>
    <recommendedName>
        <fullName evidence="1">Ig-like domain-containing protein</fullName>
    </recommendedName>
</protein>
<keyword evidence="3" id="KW-1185">Reference proteome</keyword>
<gene>
    <name evidence="2" type="ORF">MAR_005315</name>
</gene>
<dbReference type="PROSITE" id="PS50835">
    <property type="entry name" value="IG_LIKE"/>
    <property type="match status" value="1"/>
</dbReference>
<feature type="non-terminal residue" evidence="2">
    <location>
        <position position="68"/>
    </location>
</feature>
<feature type="domain" description="Ig-like" evidence="1">
    <location>
        <begin position="28"/>
        <end position="68"/>
    </location>
</feature>
<dbReference type="InterPro" id="IPR036179">
    <property type="entry name" value="Ig-like_dom_sf"/>
</dbReference>
<organism evidence="2 3">
    <name type="scientific">Mya arenaria</name>
    <name type="common">Soft-shell clam</name>
    <dbReference type="NCBI Taxonomy" id="6604"/>
    <lineage>
        <taxon>Eukaryota</taxon>
        <taxon>Metazoa</taxon>
        <taxon>Spiralia</taxon>
        <taxon>Lophotrochozoa</taxon>
        <taxon>Mollusca</taxon>
        <taxon>Bivalvia</taxon>
        <taxon>Autobranchia</taxon>
        <taxon>Heteroconchia</taxon>
        <taxon>Euheterodonta</taxon>
        <taxon>Imparidentia</taxon>
        <taxon>Neoheterodontei</taxon>
        <taxon>Myida</taxon>
        <taxon>Myoidea</taxon>
        <taxon>Myidae</taxon>
        <taxon>Mya</taxon>
    </lineage>
</organism>
<evidence type="ECO:0000313" key="3">
    <source>
        <dbReference type="Proteomes" id="UP001164746"/>
    </source>
</evidence>
<dbReference type="Gene3D" id="2.60.40.10">
    <property type="entry name" value="Immunoglobulins"/>
    <property type="match status" value="1"/>
</dbReference>
<dbReference type="EMBL" id="CP111020">
    <property type="protein sequence ID" value="WAR15210.1"/>
    <property type="molecule type" value="Genomic_DNA"/>
</dbReference>
<dbReference type="Pfam" id="PF13927">
    <property type="entry name" value="Ig_3"/>
    <property type="match status" value="1"/>
</dbReference>
<sequence>MSSLTLEHHHSLMSSLTLELHHSLMTEPRVTAPTNMRAALGESVSLVCDAQGFPAPAITWYRKDGEMP</sequence>
<proteinExistence type="predicted"/>